<dbReference type="Proteomes" id="UP001500748">
    <property type="component" value="Unassembled WGS sequence"/>
</dbReference>
<dbReference type="PANTHER" id="PTHR33639:SF2">
    <property type="entry name" value="DUF393 DOMAIN-CONTAINING PROTEIN"/>
    <property type="match status" value="1"/>
</dbReference>
<dbReference type="InterPro" id="IPR007263">
    <property type="entry name" value="DCC1-like"/>
</dbReference>
<sequence length="147" mass="16988">MEKHSEIASFLAMTEKHKKIILFDGVCNLCNNAVQFIIKNDKKDIFRFTALQSDLGKEICNYIGVDQTKIDSIILYNPGTAYYYKSSAAIEIAQDLGGIYNLAVVFKIFPEKIRNYIYDYIAKNRYKWYGKKESCMIPTPELKAKFL</sequence>
<dbReference type="RefSeq" id="WP_345139311.1">
    <property type="nucleotide sequence ID" value="NZ_BAABDU010000002.1"/>
</dbReference>
<accession>A0ABP7G734</accession>
<dbReference type="Pfam" id="PF04134">
    <property type="entry name" value="DCC1-like"/>
    <property type="match status" value="1"/>
</dbReference>
<organism evidence="1 2">
    <name type="scientific">Flavobacterium ginsengiterrae</name>
    <dbReference type="NCBI Taxonomy" id="871695"/>
    <lineage>
        <taxon>Bacteria</taxon>
        <taxon>Pseudomonadati</taxon>
        <taxon>Bacteroidota</taxon>
        <taxon>Flavobacteriia</taxon>
        <taxon>Flavobacteriales</taxon>
        <taxon>Flavobacteriaceae</taxon>
        <taxon>Flavobacterium</taxon>
    </lineage>
</organism>
<protein>
    <submittedName>
        <fullName evidence="1">DUF393 domain-containing protein</fullName>
    </submittedName>
</protein>
<dbReference type="InterPro" id="IPR052927">
    <property type="entry name" value="DCC_oxidoreductase"/>
</dbReference>
<keyword evidence="2" id="KW-1185">Reference proteome</keyword>
<reference evidence="2" key="1">
    <citation type="journal article" date="2019" name="Int. J. Syst. Evol. Microbiol.">
        <title>The Global Catalogue of Microorganisms (GCM) 10K type strain sequencing project: providing services to taxonomists for standard genome sequencing and annotation.</title>
        <authorList>
            <consortium name="The Broad Institute Genomics Platform"/>
            <consortium name="The Broad Institute Genome Sequencing Center for Infectious Disease"/>
            <person name="Wu L."/>
            <person name="Ma J."/>
        </authorList>
    </citation>
    <scope>NUCLEOTIDE SEQUENCE [LARGE SCALE GENOMIC DNA]</scope>
    <source>
        <strain evidence="2">JCM 17337</strain>
    </source>
</reference>
<proteinExistence type="predicted"/>
<dbReference type="PANTHER" id="PTHR33639">
    <property type="entry name" value="THIOL-DISULFIDE OXIDOREDUCTASE DCC"/>
    <property type="match status" value="1"/>
</dbReference>
<evidence type="ECO:0000313" key="2">
    <source>
        <dbReference type="Proteomes" id="UP001500748"/>
    </source>
</evidence>
<name>A0ABP7G734_9FLAO</name>
<dbReference type="EMBL" id="BAABDU010000002">
    <property type="protein sequence ID" value="GAA3756313.1"/>
    <property type="molecule type" value="Genomic_DNA"/>
</dbReference>
<evidence type="ECO:0000313" key="1">
    <source>
        <dbReference type="EMBL" id="GAA3756313.1"/>
    </source>
</evidence>
<gene>
    <name evidence="1" type="ORF">GCM10022423_03080</name>
</gene>
<comment type="caution">
    <text evidence="1">The sequence shown here is derived from an EMBL/GenBank/DDBJ whole genome shotgun (WGS) entry which is preliminary data.</text>
</comment>